<sequence>MIEDQQNAIVFLGNGQKVEAGVSYFSALGYSCVKLSAMGQNERPLYTACKIEGNWVLLPVVSTTSGTTR</sequence>
<name>D0IAS6_GRIHO</name>
<keyword evidence="2" id="KW-1185">Reference proteome</keyword>
<gene>
    <name evidence="1" type="ORF">VHA_002853</name>
</gene>
<dbReference type="AlphaFoldDB" id="D0IAS6"/>
<evidence type="ECO:0000313" key="2">
    <source>
        <dbReference type="Proteomes" id="UP000003604"/>
    </source>
</evidence>
<proteinExistence type="predicted"/>
<reference evidence="1 2" key="1">
    <citation type="submission" date="2009-10" db="EMBL/GenBank/DDBJ databases">
        <authorList>
            <consortium name="Los Alamos National Laboratory (LANL)"/>
            <consortium name="National Microbial Pathogen Data Resource (NMPDR)"/>
            <person name="Saunders E.H."/>
            <person name="Munk A.C."/>
            <person name="Tapia R."/>
            <person name="Green L."/>
            <person name="Rogers Y."/>
            <person name="Detter J.C."/>
            <person name="Bruce D."/>
            <person name="Brettin T.S."/>
            <person name="Colwell R.R."/>
            <person name="Huq A."/>
            <person name="Grim C.J."/>
            <person name="Hasan N.A."/>
            <person name="Bartels D."/>
            <person name="Vonstein V."/>
        </authorList>
    </citation>
    <scope>NUCLEOTIDE SEQUENCE [LARGE SCALE GENOMIC DNA]</scope>
    <source>
        <strain evidence="1 2">CIP 101886</strain>
    </source>
</reference>
<protein>
    <submittedName>
        <fullName evidence="1">Uncharacterized protein</fullName>
    </submittedName>
</protein>
<accession>D0IAS6</accession>
<comment type="caution">
    <text evidence="1">The sequence shown here is derived from an EMBL/GenBank/DDBJ whole genome shotgun (WGS) entry which is preliminary data.</text>
</comment>
<dbReference type="EMBL" id="ADAQ01000013">
    <property type="protein sequence ID" value="EEY70994.1"/>
    <property type="molecule type" value="Genomic_DNA"/>
</dbReference>
<organism evidence="1 2">
    <name type="scientific">Grimontia hollisae CIP 101886</name>
    <dbReference type="NCBI Taxonomy" id="675812"/>
    <lineage>
        <taxon>Bacteria</taxon>
        <taxon>Pseudomonadati</taxon>
        <taxon>Pseudomonadota</taxon>
        <taxon>Gammaproteobacteria</taxon>
        <taxon>Vibrionales</taxon>
        <taxon>Vibrionaceae</taxon>
        <taxon>Grimontia</taxon>
    </lineage>
</organism>
<evidence type="ECO:0000313" key="1">
    <source>
        <dbReference type="EMBL" id="EEY70994.1"/>
    </source>
</evidence>
<dbReference type="Proteomes" id="UP000003604">
    <property type="component" value="Unassembled WGS sequence"/>
</dbReference>